<evidence type="ECO:0000313" key="10">
    <source>
        <dbReference type="Proteomes" id="UP000185904"/>
    </source>
</evidence>
<name>A0A178C5D2_9EURO</name>
<organism evidence="9 10">
    <name type="scientific">Fonsecaea nubica</name>
    <dbReference type="NCBI Taxonomy" id="856822"/>
    <lineage>
        <taxon>Eukaryota</taxon>
        <taxon>Fungi</taxon>
        <taxon>Dikarya</taxon>
        <taxon>Ascomycota</taxon>
        <taxon>Pezizomycotina</taxon>
        <taxon>Eurotiomycetes</taxon>
        <taxon>Chaetothyriomycetidae</taxon>
        <taxon>Chaetothyriales</taxon>
        <taxon>Herpotrichiellaceae</taxon>
        <taxon>Fonsecaea</taxon>
    </lineage>
</organism>
<dbReference type="GO" id="GO:0003677">
    <property type="term" value="F:DNA binding"/>
    <property type="evidence" value="ECO:0007669"/>
    <property type="project" value="UniProtKB-KW"/>
</dbReference>
<dbReference type="GeneID" id="34594050"/>
<reference evidence="9 10" key="1">
    <citation type="submission" date="2016-03" db="EMBL/GenBank/DDBJ databases">
        <title>The draft genome sequence of Fonsecaea nubica causative agent of cutaneous subcutaneous infection in human host.</title>
        <authorList>
            <person name="Costa F."/>
            <person name="Sybren D.H."/>
            <person name="Raittz R.T."/>
            <person name="Weiss V.A."/>
            <person name="Leao A.C."/>
            <person name="Gomes R."/>
            <person name="De Souza E.M."/>
            <person name="Pedrosa F.O."/>
            <person name="Steffens M.B."/>
            <person name="Bombassaro A."/>
            <person name="Tadra-Sfeir M.Z."/>
            <person name="Moreno L.F."/>
            <person name="Najafzadeh M.J."/>
            <person name="Felipe M.S."/>
            <person name="Teixeira M."/>
            <person name="Sun J."/>
            <person name="Xi L."/>
            <person name="Castro M.A."/>
            <person name="Vicente V.A."/>
        </authorList>
    </citation>
    <scope>NUCLEOTIDE SEQUENCE [LARGE SCALE GENOMIC DNA]</scope>
    <source>
        <strain evidence="9 10">CBS 269.64</strain>
    </source>
</reference>
<accession>A0A178C5D2</accession>
<dbReference type="Gene3D" id="4.10.240.10">
    <property type="entry name" value="Zn(2)-C6 fungal-type DNA-binding domain"/>
    <property type="match status" value="1"/>
</dbReference>
<keyword evidence="2" id="KW-0862">Zinc</keyword>
<evidence type="ECO:0000256" key="7">
    <source>
        <dbReference type="SAM" id="MobiDB-lite"/>
    </source>
</evidence>
<evidence type="ECO:0000256" key="2">
    <source>
        <dbReference type="ARBA" id="ARBA00022833"/>
    </source>
</evidence>
<keyword evidence="10" id="KW-1185">Reference proteome</keyword>
<dbReference type="InterPro" id="IPR021858">
    <property type="entry name" value="Fun_TF"/>
</dbReference>
<dbReference type="Pfam" id="PF00172">
    <property type="entry name" value="Zn_clus"/>
    <property type="match status" value="1"/>
</dbReference>
<dbReference type="Proteomes" id="UP000185904">
    <property type="component" value="Unassembled WGS sequence"/>
</dbReference>
<dbReference type="InterPro" id="IPR001138">
    <property type="entry name" value="Zn2Cys6_DnaBD"/>
</dbReference>
<dbReference type="AlphaFoldDB" id="A0A178C5D2"/>
<dbReference type="Pfam" id="PF11951">
    <property type="entry name" value="Fungal_trans_2"/>
    <property type="match status" value="1"/>
</dbReference>
<protein>
    <recommendedName>
        <fullName evidence="8">Zn(2)-C6 fungal-type domain-containing protein</fullName>
    </recommendedName>
</protein>
<gene>
    <name evidence="9" type="ORF">AYO20_10662</name>
</gene>
<feature type="region of interest" description="Disordered" evidence="7">
    <location>
        <begin position="511"/>
        <end position="561"/>
    </location>
</feature>
<dbReference type="GO" id="GO:0000981">
    <property type="term" value="F:DNA-binding transcription factor activity, RNA polymerase II-specific"/>
    <property type="evidence" value="ECO:0007669"/>
    <property type="project" value="InterPro"/>
</dbReference>
<dbReference type="RefSeq" id="XP_022495087.1">
    <property type="nucleotide sequence ID" value="XM_022648918.1"/>
</dbReference>
<keyword evidence="5" id="KW-0804">Transcription</keyword>
<dbReference type="CDD" id="cd00067">
    <property type="entry name" value="GAL4"/>
    <property type="match status" value="1"/>
</dbReference>
<dbReference type="GO" id="GO:0008270">
    <property type="term" value="F:zinc ion binding"/>
    <property type="evidence" value="ECO:0007669"/>
    <property type="project" value="InterPro"/>
</dbReference>
<dbReference type="EMBL" id="LVCJ01000118">
    <property type="protein sequence ID" value="OAL24436.1"/>
    <property type="molecule type" value="Genomic_DNA"/>
</dbReference>
<evidence type="ECO:0000256" key="5">
    <source>
        <dbReference type="ARBA" id="ARBA00023163"/>
    </source>
</evidence>
<dbReference type="InterPro" id="IPR052360">
    <property type="entry name" value="Transcr_Regulatory_Proteins"/>
</dbReference>
<sequence>MAAWKLISGTRLRSVSDNIVWLSSMQGFRSQYEPVGQLLATFDDKGDSDVGEVQYDLTIITYATLDSDTPSSSHEDKGPKVFEIMIRIGKTKVRTGCITCNYDISLTPPARRRRVKCDETRPSCNRCVKAGKSCEGYANDPSSGRGSEPVKFVVYTPRNPSPVLSEQPNLDWSERRAFSYYQDRTALELAGPFQPDFWLETILPLAREDGSVRHALIALSSMHEHYSGVDHFSPARSVDFALNHYGKAMREVVRFNYAQLDQNLDRALVLCALFSAFESLQGQYHEACNHAVSGIRILAEEQRNASASPNQPRLLPRDDLARFFVAMGRQILEIGGPNFLGPKPKFYRTGTTASHMPYQFTSHEHALMHVESLLAELFEYVERAETLAYEGPVPDDVAQALLAEFHAIKPRFEEWQAAFERFSAVESNEYSRETPESCSSAASSPPSAQHARPRSAAFLILRAYQALMVAFLARVESNDEAVFNDHGAKFWTALDAVEEFIQCTSTFVRPVDGGMSPRPPPPPPSDWSTSTSTSTSTSATNVAPASQSLSQLRPPQHPSPVVTRPTFSLALGIVPTLFLIASRSRDLALRDKALSLLRSCNRREGLWDSHLAASVVDRVIDLRTKARSLSRAQLLLADADLLAYIQATERPSGSEPNASIGVGGEGASLDDDVDFKLLDITFLPRRRCALRYAFAARQATTQGLPTSMLHGDVPGHFSPGGAGARCVREFCEELRWER</sequence>
<evidence type="ECO:0000313" key="9">
    <source>
        <dbReference type="EMBL" id="OAL24436.1"/>
    </source>
</evidence>
<dbReference type="SMART" id="SM00066">
    <property type="entry name" value="GAL4"/>
    <property type="match status" value="1"/>
</dbReference>
<evidence type="ECO:0000256" key="4">
    <source>
        <dbReference type="ARBA" id="ARBA00023125"/>
    </source>
</evidence>
<comment type="caution">
    <text evidence="9">The sequence shown here is derived from an EMBL/GenBank/DDBJ whole genome shotgun (WGS) entry which is preliminary data.</text>
</comment>
<evidence type="ECO:0000256" key="1">
    <source>
        <dbReference type="ARBA" id="ARBA00022723"/>
    </source>
</evidence>
<evidence type="ECO:0000259" key="8">
    <source>
        <dbReference type="SMART" id="SM00066"/>
    </source>
</evidence>
<dbReference type="PANTHER" id="PTHR36206">
    <property type="entry name" value="ASPERCRYPTIN BIOSYNTHESIS CLUSTER-SPECIFIC TRANSCRIPTION REGULATOR ATNN-RELATED"/>
    <property type="match status" value="1"/>
</dbReference>
<evidence type="ECO:0000256" key="6">
    <source>
        <dbReference type="ARBA" id="ARBA00023242"/>
    </source>
</evidence>
<proteinExistence type="predicted"/>
<keyword evidence="1" id="KW-0479">Metal-binding</keyword>
<evidence type="ECO:0000256" key="3">
    <source>
        <dbReference type="ARBA" id="ARBA00023015"/>
    </source>
</evidence>
<feature type="compositionally biased region" description="Low complexity" evidence="7">
    <location>
        <begin position="526"/>
        <end position="546"/>
    </location>
</feature>
<dbReference type="SUPFAM" id="SSF57701">
    <property type="entry name" value="Zn2/Cys6 DNA-binding domain"/>
    <property type="match status" value="1"/>
</dbReference>
<keyword evidence="3" id="KW-0805">Transcription regulation</keyword>
<dbReference type="OrthoDB" id="2593732at2759"/>
<dbReference type="InterPro" id="IPR036864">
    <property type="entry name" value="Zn2-C6_fun-type_DNA-bd_sf"/>
</dbReference>
<keyword evidence="6" id="KW-0539">Nucleus</keyword>
<keyword evidence="4" id="KW-0238">DNA-binding</keyword>
<dbReference type="PANTHER" id="PTHR36206:SF12">
    <property type="entry name" value="ASPERCRYPTIN BIOSYNTHESIS CLUSTER-SPECIFIC TRANSCRIPTION REGULATOR ATNN-RELATED"/>
    <property type="match status" value="1"/>
</dbReference>
<feature type="domain" description="Zn(2)-C6 fungal-type" evidence="8">
    <location>
        <begin position="91"/>
        <end position="145"/>
    </location>
</feature>